<accession>A0A926FD87</accession>
<name>A0A926FD87_9FIRM</name>
<organism evidence="1 2">
    <name type="scientific">Qingrenia yutianensis</name>
    <dbReference type="NCBI Taxonomy" id="2763676"/>
    <lineage>
        <taxon>Bacteria</taxon>
        <taxon>Bacillati</taxon>
        <taxon>Bacillota</taxon>
        <taxon>Clostridia</taxon>
        <taxon>Eubacteriales</taxon>
        <taxon>Oscillospiraceae</taxon>
        <taxon>Qingrenia</taxon>
    </lineage>
</organism>
<dbReference type="EMBL" id="JACRTE010000014">
    <property type="protein sequence ID" value="MBC8597092.1"/>
    <property type="molecule type" value="Genomic_DNA"/>
</dbReference>
<dbReference type="AlphaFoldDB" id="A0A926FD87"/>
<evidence type="ECO:0000313" key="2">
    <source>
        <dbReference type="Proteomes" id="UP000647416"/>
    </source>
</evidence>
<gene>
    <name evidence="1" type="ORF">H8706_09460</name>
</gene>
<protein>
    <submittedName>
        <fullName evidence="1">Uncharacterized protein</fullName>
    </submittedName>
</protein>
<reference evidence="1" key="1">
    <citation type="submission" date="2020-08" db="EMBL/GenBank/DDBJ databases">
        <title>Genome public.</title>
        <authorList>
            <person name="Liu C."/>
            <person name="Sun Q."/>
        </authorList>
    </citation>
    <scope>NUCLEOTIDE SEQUENCE</scope>
    <source>
        <strain evidence="1">NSJ-50</strain>
    </source>
</reference>
<sequence length="50" mass="5592">MHRTKFCDIIIGLNFTRISFPVSETLSGGIGLIICAKTVKNRKKNKTIVK</sequence>
<keyword evidence="2" id="KW-1185">Reference proteome</keyword>
<comment type="caution">
    <text evidence="1">The sequence shown here is derived from an EMBL/GenBank/DDBJ whole genome shotgun (WGS) entry which is preliminary data.</text>
</comment>
<dbReference type="Proteomes" id="UP000647416">
    <property type="component" value="Unassembled WGS sequence"/>
</dbReference>
<proteinExistence type="predicted"/>
<evidence type="ECO:0000313" key="1">
    <source>
        <dbReference type="EMBL" id="MBC8597092.1"/>
    </source>
</evidence>